<feature type="transmembrane region" description="Helical" evidence="2">
    <location>
        <begin position="1333"/>
        <end position="1355"/>
    </location>
</feature>
<accession>A0A9P9EIE7</accession>
<dbReference type="PANTHER" id="PTHR12526">
    <property type="entry name" value="GLYCOSYLTRANSFERASE"/>
    <property type="match status" value="1"/>
</dbReference>
<proteinExistence type="predicted"/>
<reference evidence="3" key="1">
    <citation type="journal article" date="2021" name="Nat. Commun.">
        <title>Genetic determinants of endophytism in the Arabidopsis root mycobiome.</title>
        <authorList>
            <person name="Mesny F."/>
            <person name="Miyauchi S."/>
            <person name="Thiergart T."/>
            <person name="Pickel B."/>
            <person name="Atanasova L."/>
            <person name="Karlsson M."/>
            <person name="Huettel B."/>
            <person name="Barry K.W."/>
            <person name="Haridas S."/>
            <person name="Chen C."/>
            <person name="Bauer D."/>
            <person name="Andreopoulos W."/>
            <person name="Pangilinan J."/>
            <person name="LaButti K."/>
            <person name="Riley R."/>
            <person name="Lipzen A."/>
            <person name="Clum A."/>
            <person name="Drula E."/>
            <person name="Henrissat B."/>
            <person name="Kohler A."/>
            <person name="Grigoriev I.V."/>
            <person name="Martin F.M."/>
            <person name="Hacquard S."/>
        </authorList>
    </citation>
    <scope>NUCLEOTIDE SEQUENCE</scope>
    <source>
        <strain evidence="3">MPI-CAGE-CH-0243</strain>
    </source>
</reference>
<feature type="compositionally biased region" description="Polar residues" evidence="1">
    <location>
        <begin position="2958"/>
        <end position="2968"/>
    </location>
</feature>
<feature type="region of interest" description="Disordered" evidence="1">
    <location>
        <begin position="3054"/>
        <end position="3075"/>
    </location>
</feature>
<sequence>MVNVLGITAFHTNSVLSEWWEWTLVAIICASGLIGIGAFVWTSYNAIRRLLKDEDGTPMLPHSVQERILVLSQTAAKIRIKRKPSSKSSSFGVYLDVLNNPVTEEEEKVLAQWDTLVLDYCKPGVLDAVNNLSVQLGPYIIARLDLAELFTFSIIDEVDMLRAIYLVSKAIRQALRQPDKRRYFTGVLVANWRDRVSTPMLNGITKLLIAHGLEVYLEIGPPDYLDSVEQLELKLFAGVVVRNGTILENGERRDFFAMDKMKTTTKAFVSESCMRPFTVMMWDTVDDAAELSHAVARRAHMWCSYHGAIPFVSRRGALTDVLQARSCEEPLAAFQWLKNRKVMTVHDKFRTTQVLSSEFTSIIDDYLPLHNVFPLLEDTLAGLDGSEQDIEDDRSTASTLTVQYPEIDHNGALLLPATTSPLSPGLDWSACVDKRAANPLSCSFDGSFYGPIGCFPIGLNASAEDFRHVLKSQQRLRNLKLLSRIPTNELHEAADIIGKYSESDSRILDLVPSSREALKELSRTLARTNDEVDDLYQLLVYSGLDSGFHTPSGGQFWAVWEIDPRTSSLIVYTSKSVQDIPALLVHTYLSRSGVSRYQCFLTEFGLEEFAKSPVPLRQLPSRFEQDLGLLSSSEVMLYLQHLQYCEWDERCPLIPMVRNRCEELLIDVPTYRQLKKLANMDYLSGNISDEQLVVARTKWYRLCNLPCLSKHEALELFRHIDYNFRSVLWYRDHETLDSITSALEKLTNREDIDSVTDFVLFCIFCAARKAAFEEVYIEVSDRNPLFNQYSDQSAAFAELFALGSRCEAYFDIKPSDIGLLLSQKHREHYNQAEHQPPMWIFNAPSFASAYAAAQTDIDPNQKSASVPAFRRFTFLSVFAIPALVDIILLSTTGNGLYLSAFMEYEQQKYATIALMASLLLSGAIGTWISIGGTYYLISMAFSAANMFVLTRLIGGLALTAAGGLVGFIVIAAVVDVQSGAIFFIYLFGLTAYLSVLAVLSTYQVPGTSFLNGRRAIIALVPTLLISPLIAPWIPSYYFIFMYPCVLYLFVTFLVLGTRRVGTQWVTWYHNIKTLNDKDVKEWYVRVNSSKEAVSATADAHGNRRSREATSSVATSNSTALSSDQSPREPDLFHGLSEPAILVLCRTSLYKAVMKQKNRRFWQRSTHDPLIKELADCWDSTIFLLDWYSRLTDTKRPIPFSSTWNLETQVALESMQQSQKGIKLHNSFIHWRNAGDEIGCGILYFLTALMDRWLDLLHGTHLVGLSAALNQTFRLAVGFGLAYYLIGAVLLDYKAQHLHTLSEQSSPISIESIPKIREAKANDKSFRRTLYWKTLGHFIGVHVWALSLCAALIWIFNGSSDAMIMFLAYVGAYTGLLLYQYNKIFSGPHALMPLFAAVIIGLIVGIILKRNQSQFEYNNVIALAASTWTAALLSVHTAKLGLPEIFDLKIWLSAKFKKSKRRNPPTDSSDTVNIRGLPSQYRIHWSNVEKYHAYNGVGTDQDFSQSELEAFVEKLRASPKENRYRIGPFNSPGEQITAHLLSCNHESLSRLALQAFPAMPYLVQRMILAWQNGLVKIFIVPMQSIMEDDVDLRAISHYSDGHLTLYMASDSRGATSAHMNISSNCRAIAETLLHACSKTMFGMSQLQAEVAESMLVCQPVSDDMYTVSECSKRSMPFGATELKTNVFESTCRKDLLRFLCLGYDCDRQWDDLPLDIRKMFLRRCLGARGPYTNTEMSWINSNVPAEDACTILSRIARYDLGAYLVVNKYNFFKNRENPSASEKEYRQITADIQQSHHPVLNRSAISILGGFTNYVKSPFVYVYHALGTWIKFFVLATMADPEFQRELNCALGNTPRIIAKPFTFILTGLWIYSRWAMSTCLPFFLYHRRPDIATLSDTVKGSIIAQKKDRIIIRSYGEAETAFVHALEDGGFKLVFYPGILKQEPEWGHTRVTSYNKDMRISTRIEYKNGEATNEYAYEYPTQRTPQRFNKISKAQNTRIPLSRHCTRGNDAGSKIQYNLKGHIESGSSVQHGNLMRFKYHYRKNAKYDDELLRAEFVLLHMSANVSWCAPPVRHAEKMERWIPTPRVHEATFVDGADVYECSWLYDHKFHPTITTKLNGEPVETPDMIRFDWLGVLKKPTRCNFTDENPLLKFTSPTSGFLGRLFRTNVKLQEISTSRARSQLWKAWKKRLDLDGVVIRWVDEELLRKESLLRQYWRRRDRGNLTGAEDYLALHADAVMASSDLTSDISAWTPLAIRISDLFSFGQGGDAVIYTRTKALGRDTDENLHVIAVDTGTWPNEGGGVSACRRDLINNLRTIKWHMVVESANDFGLPKHQTEENVESLKIIPLWGLDFMHPCHGMFTNKLDSEVDHLVKAATIKDIKMNFIPTLTALVQGARAVNMTQADVKQATRALVNLNTYFQDSRHWKEVWTSDLVKDTWRKLWLADDMPNTQPPSEWFRTELPTMGHFDTALELWFRYLFIFSIPIPEKIPSVFQASHHSVSASYGIVCKIKRNCTLQIWDHAISWRETNLYLSSAMCTLPPFIRNSLLGLMKLTSCLILHHADQILPCADFFNPGWEVEIGSSKGQLTHRNVFRRKVDPIVNGITDMQKFSPVTDIKTKTPTVTMLSHVWFAKDIKTALLAADIISNEWGFKDYKLEIYGALNKAPVYSSECQEILACKGLGQSVALKGTADPAMVLANTWLFLNSSVSEGLPLALGEAALTGAPVVCTDVGASLRVLTDPDTGARYSEVVAPNDAYGLARAQINLLAMLDEWAQYADDSPDSPAPILPHKPTPRDVEIITRRMYEKTPQRRKLGMMARTIVQKSFGGERYLREHEQMLWIGKSCYEMLGLDRHIPIPPRHPGRMLSVRNRTAAGIETASSSILDPQMHKMKHPRPPFVSRGTSFSSINMDNLPLHHPQPPQPISGSSSVYDEDYYNDVGTAGSSLLYPKSEKSGGSENSYLTPTTHPRRAHSTSQIPRPPRAYSRTSISPPAPRSTKRPMSYQYGNTQNPNANLFSTTITANNSKYAPLPSKFQNSSVPILKEPRRGVLARQAVESGSARSSGIGTGRTRSHLNEVQVAEYGGVDGRL</sequence>
<feature type="transmembrane region" description="Helical" evidence="2">
    <location>
        <begin position="980"/>
        <end position="1002"/>
    </location>
</feature>
<evidence type="ECO:0000313" key="3">
    <source>
        <dbReference type="EMBL" id="KAH7138430.1"/>
    </source>
</evidence>
<feature type="transmembrane region" description="Helical" evidence="2">
    <location>
        <begin position="872"/>
        <end position="892"/>
    </location>
</feature>
<evidence type="ECO:0000256" key="1">
    <source>
        <dbReference type="SAM" id="MobiDB-lite"/>
    </source>
</evidence>
<feature type="transmembrane region" description="Helical" evidence="2">
    <location>
        <begin position="912"/>
        <end position="937"/>
    </location>
</feature>
<keyword evidence="3" id="KW-0808">Transferase</keyword>
<evidence type="ECO:0000256" key="2">
    <source>
        <dbReference type="SAM" id="Phobius"/>
    </source>
</evidence>
<dbReference type="OrthoDB" id="2582433at2759"/>
<evidence type="ECO:0000313" key="4">
    <source>
        <dbReference type="Proteomes" id="UP000700596"/>
    </source>
</evidence>
<gene>
    <name evidence="3" type="ORF">B0J11DRAFT_609986</name>
</gene>
<name>A0A9P9EIE7_9PLEO</name>
<dbReference type="SUPFAM" id="SSF53756">
    <property type="entry name" value="UDP-Glycosyltransferase/glycogen phosphorylase"/>
    <property type="match status" value="1"/>
</dbReference>
<organism evidence="3 4">
    <name type="scientific">Dendryphion nanum</name>
    <dbReference type="NCBI Taxonomy" id="256645"/>
    <lineage>
        <taxon>Eukaryota</taxon>
        <taxon>Fungi</taxon>
        <taxon>Dikarya</taxon>
        <taxon>Ascomycota</taxon>
        <taxon>Pezizomycotina</taxon>
        <taxon>Dothideomycetes</taxon>
        <taxon>Pleosporomycetidae</taxon>
        <taxon>Pleosporales</taxon>
        <taxon>Torulaceae</taxon>
        <taxon>Dendryphion</taxon>
    </lineage>
</organism>
<comment type="caution">
    <text evidence="3">The sequence shown here is derived from an EMBL/GenBank/DDBJ whole genome shotgun (WGS) entry which is preliminary data.</text>
</comment>
<feature type="transmembrane region" description="Helical" evidence="2">
    <location>
        <begin position="20"/>
        <end position="42"/>
    </location>
</feature>
<feature type="compositionally biased region" description="Polar residues" evidence="1">
    <location>
        <begin position="2903"/>
        <end position="2912"/>
    </location>
</feature>
<keyword evidence="4" id="KW-1185">Reference proteome</keyword>
<dbReference type="EMBL" id="JAGMWT010000001">
    <property type="protein sequence ID" value="KAH7138430.1"/>
    <property type="molecule type" value="Genomic_DNA"/>
</dbReference>
<dbReference type="GO" id="GO:0016740">
    <property type="term" value="F:transferase activity"/>
    <property type="evidence" value="ECO:0007669"/>
    <property type="project" value="UniProtKB-KW"/>
</dbReference>
<dbReference type="CDD" id="cd06174">
    <property type="entry name" value="MFS"/>
    <property type="match status" value="1"/>
</dbReference>
<feature type="transmembrane region" description="Helical" evidence="2">
    <location>
        <begin position="1014"/>
        <end position="1030"/>
    </location>
</feature>
<dbReference type="Pfam" id="PF13692">
    <property type="entry name" value="Glyco_trans_1_4"/>
    <property type="match status" value="1"/>
</dbReference>
<feature type="transmembrane region" description="Helical" evidence="2">
    <location>
        <begin position="949"/>
        <end position="974"/>
    </location>
</feature>
<feature type="transmembrane region" description="Helical" evidence="2">
    <location>
        <begin position="1036"/>
        <end position="1055"/>
    </location>
</feature>
<dbReference type="PANTHER" id="PTHR12526:SF630">
    <property type="entry name" value="GLYCOSYLTRANSFERASE"/>
    <property type="match status" value="1"/>
</dbReference>
<dbReference type="Gene3D" id="3.40.50.2000">
    <property type="entry name" value="Glycogen Phosphorylase B"/>
    <property type="match status" value="1"/>
</dbReference>
<feature type="transmembrane region" description="Helical" evidence="2">
    <location>
        <begin position="1390"/>
        <end position="1407"/>
    </location>
</feature>
<protein>
    <submittedName>
        <fullName evidence="3">Glycosyl transferase</fullName>
    </submittedName>
</protein>
<feature type="region of interest" description="Disordered" evidence="1">
    <location>
        <begin position="2889"/>
        <end position="2934"/>
    </location>
</feature>
<keyword evidence="2" id="KW-0812">Transmembrane</keyword>
<keyword evidence="2" id="KW-0472">Membrane</keyword>
<feature type="region of interest" description="Disordered" evidence="1">
    <location>
        <begin position="1094"/>
        <end position="1128"/>
    </location>
</feature>
<keyword evidence="2" id="KW-1133">Transmembrane helix</keyword>
<feature type="region of interest" description="Disordered" evidence="1">
    <location>
        <begin position="2949"/>
        <end position="3006"/>
    </location>
</feature>
<feature type="compositionally biased region" description="Low complexity" evidence="1">
    <location>
        <begin position="1108"/>
        <end position="1122"/>
    </location>
</feature>
<feature type="transmembrane region" description="Helical" evidence="2">
    <location>
        <begin position="1361"/>
        <end position="1378"/>
    </location>
</feature>
<dbReference type="Proteomes" id="UP000700596">
    <property type="component" value="Unassembled WGS sequence"/>
</dbReference>